<feature type="repeat" description="PPR" evidence="2">
    <location>
        <begin position="306"/>
        <end position="336"/>
    </location>
</feature>
<proteinExistence type="predicted"/>
<feature type="repeat" description="PPR" evidence="2">
    <location>
        <begin position="153"/>
        <end position="187"/>
    </location>
</feature>
<gene>
    <name evidence="3" type="ORF">FSB_LOCUS20070</name>
</gene>
<name>A0A2N9FY64_FAGSY</name>
<evidence type="ECO:0008006" key="4">
    <source>
        <dbReference type="Google" id="ProtNLM"/>
    </source>
</evidence>
<keyword evidence="1" id="KW-0677">Repeat</keyword>
<feature type="repeat" description="PPR" evidence="2">
    <location>
        <begin position="380"/>
        <end position="414"/>
    </location>
</feature>
<accession>A0A2N9FY64</accession>
<dbReference type="Pfam" id="PF12854">
    <property type="entry name" value="PPR_1"/>
    <property type="match status" value="1"/>
</dbReference>
<protein>
    <recommendedName>
        <fullName evidence="4">Pentacotripeptide-repeat region of PRORP domain-containing protein</fullName>
    </recommendedName>
</protein>
<feature type="repeat" description="PPR" evidence="2">
    <location>
        <begin position="271"/>
        <end position="305"/>
    </location>
</feature>
<dbReference type="InterPro" id="IPR011990">
    <property type="entry name" value="TPR-like_helical_dom_sf"/>
</dbReference>
<feature type="repeat" description="PPR" evidence="2">
    <location>
        <begin position="236"/>
        <end position="270"/>
    </location>
</feature>
<dbReference type="InterPro" id="IPR002885">
    <property type="entry name" value="PPR_rpt"/>
</dbReference>
<dbReference type="Pfam" id="PF01535">
    <property type="entry name" value="PPR"/>
    <property type="match status" value="2"/>
</dbReference>
<dbReference type="PROSITE" id="PS51375">
    <property type="entry name" value="PPR"/>
    <property type="match status" value="5"/>
</dbReference>
<organism evidence="3">
    <name type="scientific">Fagus sylvatica</name>
    <name type="common">Beechnut</name>
    <dbReference type="NCBI Taxonomy" id="28930"/>
    <lineage>
        <taxon>Eukaryota</taxon>
        <taxon>Viridiplantae</taxon>
        <taxon>Streptophyta</taxon>
        <taxon>Embryophyta</taxon>
        <taxon>Tracheophyta</taxon>
        <taxon>Spermatophyta</taxon>
        <taxon>Magnoliopsida</taxon>
        <taxon>eudicotyledons</taxon>
        <taxon>Gunneridae</taxon>
        <taxon>Pentapetalae</taxon>
        <taxon>rosids</taxon>
        <taxon>fabids</taxon>
        <taxon>Fagales</taxon>
        <taxon>Fagaceae</taxon>
        <taxon>Fagus</taxon>
    </lineage>
</organism>
<dbReference type="PANTHER" id="PTHR47942:SF14">
    <property type="entry name" value="PENTACOTRIPEPTIDE-REPEAT REGION OF PRORP DOMAIN-CONTAINING PROTEIN"/>
    <property type="match status" value="1"/>
</dbReference>
<dbReference type="Gene3D" id="1.25.40.10">
    <property type="entry name" value="Tetratricopeptide repeat domain"/>
    <property type="match status" value="4"/>
</dbReference>
<dbReference type="EMBL" id="OIVN01001288">
    <property type="protein sequence ID" value="SPC92188.1"/>
    <property type="molecule type" value="Genomic_DNA"/>
</dbReference>
<evidence type="ECO:0000313" key="3">
    <source>
        <dbReference type="EMBL" id="SPC92188.1"/>
    </source>
</evidence>
<dbReference type="InterPro" id="IPR051222">
    <property type="entry name" value="PPR/CCM1_RNA-binding"/>
</dbReference>
<dbReference type="NCBIfam" id="TIGR00756">
    <property type="entry name" value="PPR"/>
    <property type="match status" value="4"/>
</dbReference>
<dbReference type="PANTHER" id="PTHR47942">
    <property type="entry name" value="TETRATRICOPEPTIDE REPEAT (TPR)-LIKE SUPERFAMILY PROTEIN-RELATED"/>
    <property type="match status" value="1"/>
</dbReference>
<evidence type="ECO:0000256" key="2">
    <source>
        <dbReference type="PROSITE-ProRule" id="PRU00708"/>
    </source>
</evidence>
<dbReference type="Pfam" id="PF13041">
    <property type="entry name" value="PPR_2"/>
    <property type="match status" value="2"/>
</dbReference>
<reference evidence="3" key="1">
    <citation type="submission" date="2018-02" db="EMBL/GenBank/DDBJ databases">
        <authorList>
            <person name="Cohen D.B."/>
            <person name="Kent A.D."/>
        </authorList>
    </citation>
    <scope>NUCLEOTIDE SEQUENCE</scope>
</reference>
<dbReference type="AlphaFoldDB" id="A0A2N9FY64"/>
<evidence type="ECO:0000256" key="1">
    <source>
        <dbReference type="ARBA" id="ARBA00022737"/>
    </source>
</evidence>
<sequence>MAIPVLKRLLLFSTHKHKPLSFSSQPSDQSETLISTVVSILTQQRSKSRWGNLQSLYPNGFHPNDFSQIALQLKNNPHLALRFFLWTQHKSLCHHNLLTYSTTIHILTRARLLTQAHSLIRTAIRIPQQHNLVPKPLMLFQSLVMTYRACGSAPFVFDLLVKACLETKKIDPAIEIVRMLRSRGVSPKVGTLNDLVSWVLRVRGGCAGYEVYREVFGFEGDGVDGNVKRVFRVWPNVHTFNALMVGFYQDGLIEKVEMIWNEMVGFDCVPNGYSYSALMAAYCEEERMGEAEKLWEEMRVKEVKADVVGYNTMIGGFCKIGEVEKAEELYREMGICVGRVLGRRLSTLDVVIGGLCVKGRVYEALEILRRGVESFGLMPKGKSYEALIKGLCEEGRMEEALKVQAEMVGKGFEPNLEIYGAFVDGYVKQGNEEMAEVLRNEMLENQMREKK</sequence>